<name>A0ACC6P1W9_9BURK</name>
<evidence type="ECO:0000313" key="2">
    <source>
        <dbReference type="Proteomes" id="UP001364695"/>
    </source>
</evidence>
<dbReference type="EMBL" id="JAWDIE010000009">
    <property type="protein sequence ID" value="MEJ7138200.1"/>
    <property type="molecule type" value="Genomic_DNA"/>
</dbReference>
<proteinExistence type="predicted"/>
<protein>
    <submittedName>
        <fullName evidence="1">Glycosyltransferase family 2 protein</fullName>
    </submittedName>
</protein>
<comment type="caution">
    <text evidence="1">The sequence shown here is derived from an EMBL/GenBank/DDBJ whole genome shotgun (WGS) entry which is preliminary data.</text>
</comment>
<reference evidence="1" key="1">
    <citation type="submission" date="2023-10" db="EMBL/GenBank/DDBJ databases">
        <title>Amphibacter perezi, gen. nov., sp. nov. a novel taxa of the family Comamonadaceae, class Betaproteobacteria isolated from the skin microbiota of Pelophylax perezi from different populations.</title>
        <authorList>
            <person name="Costa S."/>
            <person name="Proenca D.N."/>
            <person name="Lopes I."/>
            <person name="Morais P.V."/>
        </authorList>
    </citation>
    <scope>NUCLEOTIDE SEQUENCE</scope>
    <source>
        <strain evidence="1">SL12-8</strain>
    </source>
</reference>
<dbReference type="Proteomes" id="UP001364695">
    <property type="component" value="Unassembled WGS sequence"/>
</dbReference>
<organism evidence="1 2">
    <name type="scientific">Amphibiibacter pelophylacis</name>
    <dbReference type="NCBI Taxonomy" id="1799477"/>
    <lineage>
        <taxon>Bacteria</taxon>
        <taxon>Pseudomonadati</taxon>
        <taxon>Pseudomonadota</taxon>
        <taxon>Betaproteobacteria</taxon>
        <taxon>Burkholderiales</taxon>
        <taxon>Sphaerotilaceae</taxon>
        <taxon>Amphibiibacter</taxon>
    </lineage>
</organism>
<keyword evidence="2" id="KW-1185">Reference proteome</keyword>
<accession>A0ACC6P1W9</accession>
<gene>
    <name evidence="1" type="ORF">RV045_07125</name>
</gene>
<sequence>MKPTKIAVAIPTYRRPELLLELTRSLPAHIPISVSDNDGSLVGLVMPFGSNVNIHHADQLLPIFVNWNRAVSLVPDDATHVLIPSDDDLYLPTAFKTINQAIEKYPSTDMIIFGCDFVDKHGNIRKGWAPEKEELCALGDGFLHFESGVNARMPGVLFRTDLLHRIGGFDERFELTASDSELIQRAALLGSTAFVPTVIGQYRIWSGSLTHARQATDQWLSEVELWTSKIAELLQTGHQPPSRQVNIERFRDEIYTRNLLTGLNSLCKKGEVENAKLFLVRHQAPRHIKLMTRLRLLRMRWRLWKATV</sequence>
<evidence type="ECO:0000313" key="1">
    <source>
        <dbReference type="EMBL" id="MEJ7138200.1"/>
    </source>
</evidence>